<dbReference type="SUPFAM" id="SSF55811">
    <property type="entry name" value="Nudix"/>
    <property type="match status" value="1"/>
</dbReference>
<keyword evidence="2 4" id="KW-0378">Hydrolase</keyword>
<keyword evidence="5" id="KW-1185">Reference proteome</keyword>
<dbReference type="PANTHER" id="PTHR11839:SF18">
    <property type="entry name" value="NUDIX HYDROLASE DOMAIN-CONTAINING PROTEIN"/>
    <property type="match status" value="1"/>
</dbReference>
<evidence type="ECO:0000313" key="5">
    <source>
        <dbReference type="Proteomes" id="UP000002071"/>
    </source>
</evidence>
<dbReference type="InterPro" id="IPR000086">
    <property type="entry name" value="NUDIX_hydrolase_dom"/>
</dbReference>
<gene>
    <name evidence="4" type="ordered locus">Huta_1242</name>
</gene>
<dbReference type="GO" id="GO:0019693">
    <property type="term" value="P:ribose phosphate metabolic process"/>
    <property type="evidence" value="ECO:0007669"/>
    <property type="project" value="TreeGrafter"/>
</dbReference>
<sequence length="182" mass="20272">MEDKPLTWETLSSEIAYSCDGFDVVRETVRLPDGAEVDFDYLTESESVVILPLTPDGDVVVIEEWREPVRRVNYGLPAGSVEPDDDDRRTAVARELEEETGYEPGDVTHLTTVEPANGFSDAVFHYFLAENCTPTGEQRLDDDESIRVETTTLDGLLEAAESGALRDGRTMLGVLYYELFQG</sequence>
<dbReference type="GO" id="GO:0006753">
    <property type="term" value="P:nucleoside phosphate metabolic process"/>
    <property type="evidence" value="ECO:0007669"/>
    <property type="project" value="TreeGrafter"/>
</dbReference>
<dbReference type="GeneID" id="8383517"/>
<dbReference type="Pfam" id="PF00293">
    <property type="entry name" value="NUDIX"/>
    <property type="match status" value="1"/>
</dbReference>
<protein>
    <submittedName>
        <fullName evidence="4">NUDIX hydrolase</fullName>
    </submittedName>
</protein>
<proteinExistence type="predicted"/>
<evidence type="ECO:0000259" key="3">
    <source>
        <dbReference type="PROSITE" id="PS51462"/>
    </source>
</evidence>
<dbReference type="EMBL" id="CP001687">
    <property type="protein sequence ID" value="ACV11418.1"/>
    <property type="molecule type" value="Genomic_DNA"/>
</dbReference>
<dbReference type="OrthoDB" id="104705at2157"/>
<dbReference type="STRING" id="519442.Huta_1242"/>
<dbReference type="KEGG" id="hut:Huta_1242"/>
<dbReference type="GO" id="GO:0016787">
    <property type="term" value="F:hydrolase activity"/>
    <property type="evidence" value="ECO:0007669"/>
    <property type="project" value="UniProtKB-KW"/>
</dbReference>
<evidence type="ECO:0000256" key="1">
    <source>
        <dbReference type="ARBA" id="ARBA00001946"/>
    </source>
</evidence>
<comment type="cofactor">
    <cofactor evidence="1">
        <name>Mg(2+)</name>
        <dbReference type="ChEBI" id="CHEBI:18420"/>
    </cofactor>
</comment>
<dbReference type="eggNOG" id="arCOG01073">
    <property type="taxonomic scope" value="Archaea"/>
</dbReference>
<evidence type="ECO:0000256" key="2">
    <source>
        <dbReference type="ARBA" id="ARBA00022801"/>
    </source>
</evidence>
<reference evidence="4 5" key="1">
    <citation type="journal article" date="2009" name="Stand. Genomic Sci.">
        <title>Complete genome sequence of Halorhabdus utahensis type strain (AX-2).</title>
        <authorList>
            <person name="Anderson I."/>
            <person name="Tindall B.J."/>
            <person name="Pomrenke H."/>
            <person name="Goker M."/>
            <person name="Lapidus A."/>
            <person name="Nolan M."/>
            <person name="Copeland A."/>
            <person name="Glavina Del Rio T."/>
            <person name="Chen F."/>
            <person name="Tice H."/>
            <person name="Cheng J.F."/>
            <person name="Lucas S."/>
            <person name="Chertkov O."/>
            <person name="Bruce D."/>
            <person name="Brettin T."/>
            <person name="Detter J.C."/>
            <person name="Han C."/>
            <person name="Goodwin L."/>
            <person name="Land M."/>
            <person name="Hauser L."/>
            <person name="Chang Y.J."/>
            <person name="Jeffries C.D."/>
            <person name="Pitluck S."/>
            <person name="Pati A."/>
            <person name="Mavromatis K."/>
            <person name="Ivanova N."/>
            <person name="Ovchinnikova G."/>
            <person name="Chen A."/>
            <person name="Palaniappan K."/>
            <person name="Chain P."/>
            <person name="Rohde M."/>
            <person name="Bristow J."/>
            <person name="Eisen J.A."/>
            <person name="Markowitz V."/>
            <person name="Hugenholtz P."/>
            <person name="Kyrpides N.C."/>
            <person name="Klenk H.P."/>
        </authorList>
    </citation>
    <scope>NUCLEOTIDE SEQUENCE [LARGE SCALE GENOMIC DNA]</scope>
    <source>
        <strain evidence="5">DSM 12940 / JCM 11049 / AX-2</strain>
    </source>
</reference>
<dbReference type="Proteomes" id="UP000002071">
    <property type="component" value="Chromosome"/>
</dbReference>
<dbReference type="RefSeq" id="WP_015788992.1">
    <property type="nucleotide sequence ID" value="NC_013158.1"/>
</dbReference>
<dbReference type="CDD" id="cd03424">
    <property type="entry name" value="NUDIX_ADPRase_Nudt5_UGPPase_Nudt14"/>
    <property type="match status" value="1"/>
</dbReference>
<organism evidence="4 5">
    <name type="scientific">Halorhabdus utahensis (strain DSM 12940 / JCM 11049 / AX-2)</name>
    <dbReference type="NCBI Taxonomy" id="519442"/>
    <lineage>
        <taxon>Archaea</taxon>
        <taxon>Methanobacteriati</taxon>
        <taxon>Methanobacteriota</taxon>
        <taxon>Stenosarchaea group</taxon>
        <taxon>Halobacteria</taxon>
        <taxon>Halobacteriales</taxon>
        <taxon>Haloarculaceae</taxon>
        <taxon>Halorhabdus</taxon>
    </lineage>
</organism>
<feature type="domain" description="Nudix hydrolase" evidence="3">
    <location>
        <begin position="43"/>
        <end position="173"/>
    </location>
</feature>
<dbReference type="InterPro" id="IPR015797">
    <property type="entry name" value="NUDIX_hydrolase-like_dom_sf"/>
</dbReference>
<dbReference type="AlphaFoldDB" id="C7NN18"/>
<dbReference type="Gene3D" id="3.90.79.10">
    <property type="entry name" value="Nucleoside Triphosphate Pyrophosphohydrolase"/>
    <property type="match status" value="1"/>
</dbReference>
<accession>C7NN18</accession>
<dbReference type="HOGENOM" id="CLU_062658_5_0_2"/>
<dbReference type="PROSITE" id="PS51462">
    <property type="entry name" value="NUDIX"/>
    <property type="match status" value="1"/>
</dbReference>
<dbReference type="PANTHER" id="PTHR11839">
    <property type="entry name" value="UDP/ADP-SUGAR PYROPHOSPHATASE"/>
    <property type="match status" value="1"/>
</dbReference>
<name>C7NN18_HALUD</name>
<evidence type="ECO:0000313" key="4">
    <source>
        <dbReference type="EMBL" id="ACV11418.1"/>
    </source>
</evidence>